<feature type="region of interest" description="Disordered" evidence="1">
    <location>
        <begin position="1"/>
        <end position="41"/>
    </location>
</feature>
<dbReference type="AlphaFoldDB" id="F0UGJ0"/>
<feature type="compositionally biased region" description="Polar residues" evidence="1">
    <location>
        <begin position="13"/>
        <end position="33"/>
    </location>
</feature>
<accession>F0UGJ0</accession>
<organism evidence="3">
    <name type="scientific">Ajellomyces capsulatus (strain H88)</name>
    <name type="common">Darling's disease fungus</name>
    <name type="synonym">Histoplasma capsulatum</name>
    <dbReference type="NCBI Taxonomy" id="544711"/>
    <lineage>
        <taxon>Eukaryota</taxon>
        <taxon>Fungi</taxon>
        <taxon>Dikarya</taxon>
        <taxon>Ascomycota</taxon>
        <taxon>Pezizomycotina</taxon>
        <taxon>Eurotiomycetes</taxon>
        <taxon>Eurotiomycetidae</taxon>
        <taxon>Onygenales</taxon>
        <taxon>Ajellomycetaceae</taxon>
        <taxon>Histoplasma</taxon>
    </lineage>
</organism>
<protein>
    <submittedName>
        <fullName evidence="2">Predicted protein</fullName>
    </submittedName>
</protein>
<evidence type="ECO:0000256" key="1">
    <source>
        <dbReference type="SAM" id="MobiDB-lite"/>
    </source>
</evidence>
<dbReference type="Proteomes" id="UP000008142">
    <property type="component" value="Unassembled WGS sequence"/>
</dbReference>
<proteinExistence type="predicted"/>
<reference evidence="3" key="1">
    <citation type="submission" date="2008-07" db="EMBL/GenBank/DDBJ databases">
        <title>Annotation of Ajellomyces capsulatus strain H88.</title>
        <authorList>
            <person name="Champion M."/>
            <person name="Cuomo C."/>
            <person name="Ma L.-J."/>
            <person name="Henn M.R."/>
            <person name="Sil A."/>
            <person name="Goldman B."/>
            <person name="Young S.K."/>
            <person name="Kodira C.D."/>
            <person name="Zeng Q."/>
            <person name="Koehrsen M."/>
            <person name="Alvarado L."/>
            <person name="Berlin A."/>
            <person name="Borenstein D."/>
            <person name="Chen Z."/>
            <person name="Engels R."/>
            <person name="Freedman E."/>
            <person name="Gellesch M."/>
            <person name="Goldberg J."/>
            <person name="Griggs A."/>
            <person name="Gujja S."/>
            <person name="Heiman D."/>
            <person name="Hepburn T."/>
            <person name="Howarth C."/>
            <person name="Jen D."/>
            <person name="Larson L."/>
            <person name="Lewis B."/>
            <person name="Mehta T."/>
            <person name="Park D."/>
            <person name="Pearson M."/>
            <person name="Roberts A."/>
            <person name="Saif S."/>
            <person name="Shea T."/>
            <person name="Shenoy N."/>
            <person name="Sisk P."/>
            <person name="Stolte C."/>
            <person name="Sykes S."/>
            <person name="Walk T."/>
            <person name="White J."/>
            <person name="Yandava C."/>
            <person name="Klein B."/>
            <person name="McEwen J.G."/>
            <person name="Puccia R."/>
            <person name="Goldman G.H."/>
            <person name="Felipe M.S."/>
            <person name="Nino-Vega G."/>
            <person name="San-Blas G."/>
            <person name="Taylor J."/>
            <person name="Mendoza L."/>
            <person name="Galagan J."/>
            <person name="Nusbaum C."/>
            <person name="Birren B."/>
        </authorList>
    </citation>
    <scope>NUCLEOTIDE SEQUENCE [LARGE SCALE GENOMIC DNA]</scope>
    <source>
        <strain evidence="3">H88</strain>
    </source>
</reference>
<gene>
    <name evidence="2" type="ORF">HCEG_04347</name>
</gene>
<sequence>MASKEARGFRSQLRGQLSQRAKNQRGKPSTESNNAEEDRYQHGLEPGSGVRFFYSAESAHVASSRLLVFPFGACCRYPQRIIITQQHLVSQGRGKTLLAHRAYDYLPAGITERNDKDKSCNIPLLNAFEKSVGGASPYNIKMKRQPPSKVRSGKAVALQYRELRYPN</sequence>
<dbReference type="EMBL" id="DS990638">
    <property type="protein sequence ID" value="EGC45132.1"/>
    <property type="molecule type" value="Genomic_DNA"/>
</dbReference>
<evidence type="ECO:0000313" key="2">
    <source>
        <dbReference type="EMBL" id="EGC45132.1"/>
    </source>
</evidence>
<evidence type="ECO:0000313" key="3">
    <source>
        <dbReference type="Proteomes" id="UP000008142"/>
    </source>
</evidence>
<name>F0UGJ0_AJEC8</name>
<dbReference type="HOGENOM" id="CLU_1594059_0_0_1"/>